<feature type="transmembrane region" description="Helical" evidence="1">
    <location>
        <begin position="100"/>
        <end position="120"/>
    </location>
</feature>
<sequence length="152" mass="16420">MIDLTLEVIILGIIFSIIAGIAMSIQGVFNTRASEKIGLWETNLIVQGSAFVLTLVILMIAGNGNLKAINEVNKLYLLGGVLSTVIIFTVMLGIKSLGPTYSIATILIAQLTAAGIIDAFGLFDTKQMRFGLSKYIGIAFMILGIIIFKWKH</sequence>
<dbReference type="PANTHER" id="PTHR34821:SF3">
    <property type="entry name" value="MEMBRANE PROTEIN"/>
    <property type="match status" value="1"/>
</dbReference>
<organism evidence="2 3">
    <name type="scientific">Clostridium tepidiprofundi DSM 19306</name>
    <dbReference type="NCBI Taxonomy" id="1121338"/>
    <lineage>
        <taxon>Bacteria</taxon>
        <taxon>Bacillati</taxon>
        <taxon>Bacillota</taxon>
        <taxon>Clostridia</taxon>
        <taxon>Eubacteriales</taxon>
        <taxon>Clostridiaceae</taxon>
        <taxon>Clostridium</taxon>
    </lineage>
</organism>
<protein>
    <recommendedName>
        <fullName evidence="4">EamA-like transporter family protein</fullName>
    </recommendedName>
</protein>
<evidence type="ECO:0000313" key="2">
    <source>
        <dbReference type="EMBL" id="KYH34888.1"/>
    </source>
</evidence>
<evidence type="ECO:0008006" key="4">
    <source>
        <dbReference type="Google" id="ProtNLM"/>
    </source>
</evidence>
<feature type="transmembrane region" description="Helical" evidence="1">
    <location>
        <begin position="75"/>
        <end position="94"/>
    </location>
</feature>
<keyword evidence="1" id="KW-0812">Transmembrane</keyword>
<feature type="transmembrane region" description="Helical" evidence="1">
    <location>
        <begin position="132"/>
        <end position="150"/>
    </location>
</feature>
<name>A0A151B4Q5_9CLOT</name>
<evidence type="ECO:0000256" key="1">
    <source>
        <dbReference type="SAM" id="Phobius"/>
    </source>
</evidence>
<proteinExistence type="predicted"/>
<comment type="caution">
    <text evidence="2">The sequence shown here is derived from an EMBL/GenBank/DDBJ whole genome shotgun (WGS) entry which is preliminary data.</text>
</comment>
<evidence type="ECO:0000313" key="3">
    <source>
        <dbReference type="Proteomes" id="UP000075531"/>
    </source>
</evidence>
<dbReference type="EMBL" id="LTBA01000009">
    <property type="protein sequence ID" value="KYH34888.1"/>
    <property type="molecule type" value="Genomic_DNA"/>
</dbReference>
<dbReference type="STRING" id="1121338.CLTEP_12100"/>
<dbReference type="Proteomes" id="UP000075531">
    <property type="component" value="Unassembled WGS sequence"/>
</dbReference>
<keyword evidence="1" id="KW-1133">Transmembrane helix</keyword>
<keyword evidence="1" id="KW-0472">Membrane</keyword>
<reference evidence="2 3" key="1">
    <citation type="submission" date="2016-02" db="EMBL/GenBank/DDBJ databases">
        <title>Genome sequence of Clostridium tepidiprofundi DSM 19306.</title>
        <authorList>
            <person name="Poehlein A."/>
            <person name="Daniel R."/>
        </authorList>
    </citation>
    <scope>NUCLEOTIDE SEQUENCE [LARGE SCALE GENOMIC DNA]</scope>
    <source>
        <strain evidence="2 3">DSM 19306</strain>
    </source>
</reference>
<gene>
    <name evidence="2" type="ORF">CLTEP_12100</name>
</gene>
<dbReference type="AlphaFoldDB" id="A0A151B4Q5"/>
<feature type="transmembrane region" description="Helical" evidence="1">
    <location>
        <begin position="7"/>
        <end position="29"/>
    </location>
</feature>
<accession>A0A151B4Q5</accession>
<dbReference type="InterPro" id="IPR006750">
    <property type="entry name" value="YdcZ"/>
</dbReference>
<keyword evidence="3" id="KW-1185">Reference proteome</keyword>
<dbReference type="PATRIC" id="fig|1121338.3.peg.1242"/>
<dbReference type="Pfam" id="PF04657">
    <property type="entry name" value="DMT_YdcZ"/>
    <property type="match status" value="1"/>
</dbReference>
<dbReference type="PANTHER" id="PTHR34821">
    <property type="entry name" value="INNER MEMBRANE PROTEIN YDCZ"/>
    <property type="match status" value="1"/>
</dbReference>
<dbReference type="GO" id="GO:0005886">
    <property type="term" value="C:plasma membrane"/>
    <property type="evidence" value="ECO:0007669"/>
    <property type="project" value="TreeGrafter"/>
</dbReference>
<feature type="transmembrane region" description="Helical" evidence="1">
    <location>
        <begin position="44"/>
        <end position="63"/>
    </location>
</feature>